<dbReference type="GO" id="GO:0061630">
    <property type="term" value="F:ubiquitin protein ligase activity"/>
    <property type="evidence" value="ECO:0007669"/>
    <property type="project" value="UniProtKB-EC"/>
</dbReference>
<feature type="transmembrane region" description="Helical" evidence="10">
    <location>
        <begin position="52"/>
        <end position="73"/>
    </location>
</feature>
<keyword evidence="5" id="KW-0808">Transferase</keyword>
<evidence type="ECO:0000259" key="11">
    <source>
        <dbReference type="Pfam" id="PF11145"/>
    </source>
</evidence>
<evidence type="ECO:0000256" key="5">
    <source>
        <dbReference type="ARBA" id="ARBA00022679"/>
    </source>
</evidence>
<dbReference type="Proteomes" id="UP000265566">
    <property type="component" value="Chromosome 3"/>
</dbReference>
<organism evidence="12 13">
    <name type="scientific">Medicago truncatula</name>
    <name type="common">Barrel medic</name>
    <name type="synonym">Medicago tribuloides</name>
    <dbReference type="NCBI Taxonomy" id="3880"/>
    <lineage>
        <taxon>Eukaryota</taxon>
        <taxon>Viridiplantae</taxon>
        <taxon>Streptophyta</taxon>
        <taxon>Embryophyta</taxon>
        <taxon>Tracheophyta</taxon>
        <taxon>Spermatophyta</taxon>
        <taxon>Magnoliopsida</taxon>
        <taxon>eudicotyledons</taxon>
        <taxon>Gunneridae</taxon>
        <taxon>Pentapetalae</taxon>
        <taxon>rosids</taxon>
        <taxon>fabids</taxon>
        <taxon>Fabales</taxon>
        <taxon>Fabaceae</taxon>
        <taxon>Papilionoideae</taxon>
        <taxon>50 kb inversion clade</taxon>
        <taxon>NPAAA clade</taxon>
        <taxon>Hologalegina</taxon>
        <taxon>IRL clade</taxon>
        <taxon>Trifolieae</taxon>
        <taxon>Medicago</taxon>
    </lineage>
</organism>
<comment type="catalytic activity">
    <reaction evidence="1">
        <text>S-ubiquitinyl-[E2 ubiquitin-conjugating enzyme]-L-cysteine + [acceptor protein]-L-lysine = [E2 ubiquitin-conjugating enzyme]-L-cysteine + N(6)-ubiquitinyl-[acceptor protein]-L-lysine.</text>
        <dbReference type="EC" id="2.3.2.27"/>
    </reaction>
</comment>
<accession>A0A396IW61</accession>
<reference evidence="13" key="1">
    <citation type="journal article" date="2018" name="Nat. Plants">
        <title>Whole-genome landscape of Medicago truncatula symbiotic genes.</title>
        <authorList>
            <person name="Pecrix Y."/>
            <person name="Staton S.E."/>
            <person name="Sallet E."/>
            <person name="Lelandais-Briere C."/>
            <person name="Moreau S."/>
            <person name="Carrere S."/>
            <person name="Blein T."/>
            <person name="Jardinaud M.F."/>
            <person name="Latrasse D."/>
            <person name="Zouine M."/>
            <person name="Zahm M."/>
            <person name="Kreplak J."/>
            <person name="Mayjonade B."/>
            <person name="Satge C."/>
            <person name="Perez M."/>
            <person name="Cauet S."/>
            <person name="Marande W."/>
            <person name="Chantry-Darmon C."/>
            <person name="Lopez-Roques C."/>
            <person name="Bouchez O."/>
            <person name="Berard A."/>
            <person name="Debelle F."/>
            <person name="Munos S."/>
            <person name="Bendahmane A."/>
            <person name="Berges H."/>
            <person name="Niebel A."/>
            <person name="Buitink J."/>
            <person name="Frugier F."/>
            <person name="Benhamed M."/>
            <person name="Crespi M."/>
            <person name="Gouzy J."/>
            <person name="Gamas P."/>
        </authorList>
    </citation>
    <scope>NUCLEOTIDE SEQUENCE [LARGE SCALE GENOMIC DNA]</scope>
    <source>
        <strain evidence="13">cv. Jemalong A17</strain>
    </source>
</reference>
<evidence type="ECO:0000256" key="9">
    <source>
        <dbReference type="ARBA" id="ARBA00023136"/>
    </source>
</evidence>
<dbReference type="Pfam" id="PF11145">
    <property type="entry name" value="DUF2921"/>
    <property type="match status" value="1"/>
</dbReference>
<keyword evidence="9 10" id="KW-0472">Membrane</keyword>
<evidence type="ECO:0000256" key="2">
    <source>
        <dbReference type="ARBA" id="ARBA00004127"/>
    </source>
</evidence>
<evidence type="ECO:0000256" key="10">
    <source>
        <dbReference type="SAM" id="Phobius"/>
    </source>
</evidence>
<dbReference type="EC" id="2.3.2.27" evidence="4"/>
<dbReference type="EMBL" id="PSQE01000003">
    <property type="protein sequence ID" value="RHN69792.1"/>
    <property type="molecule type" value="Genomic_DNA"/>
</dbReference>
<evidence type="ECO:0000256" key="4">
    <source>
        <dbReference type="ARBA" id="ARBA00012483"/>
    </source>
</evidence>
<evidence type="ECO:0000256" key="7">
    <source>
        <dbReference type="ARBA" id="ARBA00022786"/>
    </source>
</evidence>
<comment type="subcellular location">
    <subcellularLocation>
        <location evidence="2">Endomembrane system</location>
        <topology evidence="2">Multi-pass membrane protein</topology>
    </subcellularLocation>
</comment>
<evidence type="ECO:0000256" key="3">
    <source>
        <dbReference type="ARBA" id="ARBA00004906"/>
    </source>
</evidence>
<comment type="pathway">
    <text evidence="3">Protein modification; protein ubiquitination.</text>
</comment>
<proteinExistence type="predicted"/>
<name>A0A396IW61_MEDTR</name>
<dbReference type="InterPro" id="IPR021319">
    <property type="entry name" value="DUF2921"/>
</dbReference>
<evidence type="ECO:0000256" key="8">
    <source>
        <dbReference type="ARBA" id="ARBA00022989"/>
    </source>
</evidence>
<comment type="caution">
    <text evidence="12">The sequence shown here is derived from an EMBL/GenBank/DDBJ whole genome shotgun (WGS) entry which is preliminary data.</text>
</comment>
<dbReference type="Gramene" id="rna18306">
    <property type="protein sequence ID" value="RHN69792.1"/>
    <property type="gene ID" value="gene18306"/>
</dbReference>
<feature type="domain" description="SWEET-like" evidence="11">
    <location>
        <begin position="17"/>
        <end position="82"/>
    </location>
</feature>
<dbReference type="GO" id="GO:0012505">
    <property type="term" value="C:endomembrane system"/>
    <property type="evidence" value="ECO:0007669"/>
    <property type="project" value="UniProtKB-SubCell"/>
</dbReference>
<sequence length="101" mass="11677">MYQTLFETLFVLLLLVLASSLYIRNICTRLAIPLYIFGCHNNFIHIKPDKSWCVCLAVFIGIQAVFVLLQHYLGSCWFIHRQVSPDSLDHNQESQTPPSQH</sequence>
<feature type="transmembrane region" description="Helical" evidence="10">
    <location>
        <begin position="6"/>
        <end position="23"/>
    </location>
</feature>
<evidence type="ECO:0000256" key="1">
    <source>
        <dbReference type="ARBA" id="ARBA00000900"/>
    </source>
</evidence>
<dbReference type="AlphaFoldDB" id="A0A396IW61"/>
<keyword evidence="6 10" id="KW-0812">Transmembrane</keyword>
<evidence type="ECO:0000313" key="12">
    <source>
        <dbReference type="EMBL" id="RHN69792.1"/>
    </source>
</evidence>
<gene>
    <name evidence="12" type="ORF">MtrunA17_Chr3g0128611</name>
</gene>
<evidence type="ECO:0000256" key="6">
    <source>
        <dbReference type="ARBA" id="ARBA00022692"/>
    </source>
</evidence>
<protein>
    <recommendedName>
        <fullName evidence="4">RING-type E3 ubiquitin transferase</fullName>
        <ecNumber evidence="4">2.3.2.27</ecNumber>
    </recommendedName>
</protein>
<keyword evidence="7" id="KW-0833">Ubl conjugation pathway</keyword>
<keyword evidence="8 10" id="KW-1133">Transmembrane helix</keyword>
<evidence type="ECO:0000313" key="13">
    <source>
        <dbReference type="Proteomes" id="UP000265566"/>
    </source>
</evidence>